<gene>
    <name evidence="10" type="ORF">QCO44_10210</name>
</gene>
<dbReference type="InterPro" id="IPR027463">
    <property type="entry name" value="AcrB_DN_DC_subdom"/>
</dbReference>
<feature type="transmembrane region" description="Helical" evidence="9">
    <location>
        <begin position="469"/>
        <end position="496"/>
    </location>
</feature>
<dbReference type="InterPro" id="IPR001036">
    <property type="entry name" value="Acrflvin-R"/>
</dbReference>
<dbReference type="PANTHER" id="PTHR32063">
    <property type="match status" value="1"/>
</dbReference>
<comment type="caution">
    <text evidence="10">The sequence shown here is derived from an EMBL/GenBank/DDBJ whole genome shotgun (WGS) entry which is preliminary data.</text>
</comment>
<keyword evidence="8 9" id="KW-0472">Membrane</keyword>
<proteinExistence type="inferred from homology"/>
<dbReference type="NCBIfam" id="TIGR00915">
    <property type="entry name" value="2A0602"/>
    <property type="match status" value="1"/>
</dbReference>
<feature type="transmembrane region" description="Helical" evidence="9">
    <location>
        <begin position="340"/>
        <end position="359"/>
    </location>
</feature>
<dbReference type="PANTHER" id="PTHR32063:SF11">
    <property type="entry name" value="CATION OR DRUG EFFLUX SYSTEM PROTEIN"/>
    <property type="match status" value="1"/>
</dbReference>
<dbReference type="Gene3D" id="3.30.2090.10">
    <property type="entry name" value="Multidrug efflux transporter AcrB TolC docking domain, DN and DC subdomains"/>
    <property type="match status" value="2"/>
</dbReference>
<evidence type="ECO:0000256" key="7">
    <source>
        <dbReference type="ARBA" id="ARBA00022989"/>
    </source>
</evidence>
<feature type="transmembrane region" description="Helical" evidence="9">
    <location>
        <begin position="876"/>
        <end position="894"/>
    </location>
</feature>
<dbReference type="Gene3D" id="3.30.70.1430">
    <property type="entry name" value="Multidrug efflux transporter AcrB pore domain"/>
    <property type="match status" value="2"/>
</dbReference>
<accession>A0ABV3X717</accession>
<evidence type="ECO:0000256" key="6">
    <source>
        <dbReference type="ARBA" id="ARBA00022692"/>
    </source>
</evidence>
<feature type="transmembrane region" description="Helical" evidence="9">
    <location>
        <begin position="437"/>
        <end position="457"/>
    </location>
</feature>
<dbReference type="InterPro" id="IPR004764">
    <property type="entry name" value="MdtF-like"/>
</dbReference>
<evidence type="ECO:0000256" key="3">
    <source>
        <dbReference type="ARBA" id="ARBA00022448"/>
    </source>
</evidence>
<reference evidence="10 11" key="1">
    <citation type="submission" date="2023-04" db="EMBL/GenBank/DDBJ databases">
        <title>Genome Sequence of Selenomonas sputigena ATCC 33150.</title>
        <authorList>
            <person name="Miller D.P."/>
            <person name="Anvari S."/>
            <person name="Polson S.W."/>
            <person name="Macdonald M."/>
            <person name="Mcdowell J.V."/>
        </authorList>
    </citation>
    <scope>NUCLEOTIDE SEQUENCE [LARGE SCALE GENOMIC DNA]</scope>
    <source>
        <strain evidence="10 11">ATCC 33150</strain>
    </source>
</reference>
<dbReference type="NCBIfam" id="NF000282">
    <property type="entry name" value="RND_permease_1"/>
    <property type="match status" value="1"/>
</dbReference>
<dbReference type="Gene3D" id="3.30.70.1440">
    <property type="entry name" value="Multidrug efflux transporter AcrB pore domain"/>
    <property type="match status" value="1"/>
</dbReference>
<evidence type="ECO:0000313" key="11">
    <source>
        <dbReference type="Proteomes" id="UP001559623"/>
    </source>
</evidence>
<feature type="transmembrane region" description="Helical" evidence="9">
    <location>
        <begin position="940"/>
        <end position="963"/>
    </location>
</feature>
<dbReference type="Gene3D" id="3.30.70.1320">
    <property type="entry name" value="Multidrug efflux transporter AcrB pore domain like"/>
    <property type="match status" value="1"/>
</dbReference>
<dbReference type="Pfam" id="PF00873">
    <property type="entry name" value="ACR_tran"/>
    <property type="match status" value="1"/>
</dbReference>
<feature type="transmembrane region" description="Helical" evidence="9">
    <location>
        <begin position="366"/>
        <end position="386"/>
    </location>
</feature>
<dbReference type="EMBL" id="JARVLH010000007">
    <property type="protein sequence ID" value="MEX5285996.1"/>
    <property type="molecule type" value="Genomic_DNA"/>
</dbReference>
<keyword evidence="11" id="KW-1185">Reference proteome</keyword>
<evidence type="ECO:0000313" key="10">
    <source>
        <dbReference type="EMBL" id="MEX5285996.1"/>
    </source>
</evidence>
<feature type="transmembrane region" description="Helical" evidence="9">
    <location>
        <begin position="541"/>
        <end position="557"/>
    </location>
</feature>
<feature type="transmembrane region" description="Helical" evidence="9">
    <location>
        <begin position="1025"/>
        <end position="1048"/>
    </location>
</feature>
<evidence type="ECO:0000256" key="8">
    <source>
        <dbReference type="ARBA" id="ARBA00023136"/>
    </source>
</evidence>
<keyword evidence="4" id="KW-1003">Cell membrane</keyword>
<keyword evidence="3" id="KW-0813">Transport</keyword>
<evidence type="ECO:0000256" key="2">
    <source>
        <dbReference type="ARBA" id="ARBA00010942"/>
    </source>
</evidence>
<evidence type="ECO:0000256" key="4">
    <source>
        <dbReference type="ARBA" id="ARBA00022475"/>
    </source>
</evidence>
<feature type="transmembrane region" description="Helical" evidence="9">
    <location>
        <begin position="984"/>
        <end position="1005"/>
    </location>
</feature>
<sequence length="1065" mass="114719">MSKFFIHRPIFAIVIALLIVICGVIAGLQLPIAQYPQISPPTITVGTMYTGASASVVNQTVAQIIEEQVNGTQGMDYMSSNSDDTGRYSLTVTFDVGADGDMASVKVQNNVAVATASLPDDVKTVGVTTKKASNDMAMMVSMYSDSDLYDRAFLKNYATIYLLDKIKRVHGVGDVQIFGSDYSMRVWLNPDKLAELGLTVSEVAAAIKEQNIQAPAGTIGAMPVPEMQEKQATGKVDGRLVTPEQFGNIIVRAAGDGSFVRLKDVARIETGAKMNNIIAKANGHPALAMGIQLTSDANAMQTVAAVREVIDEARPNFPPEMRCDTIVDSTNYIRASITEVVHTFVEALLLVVLVIFLFLQSWRATLIPLLAVPVSLIGTFIAFVALDFSINTLTLFAMVLAIGLVVDDAIVVIENVEHHMEEGLSVMDATERAMDEVQGPVVAIAFVLAAVFVPVAFLGGMMGVLYKQFALTIAISMAISAFVALSLTPALCALILKPHAKGDASKKGIFDRFFAGFNTWFDKTKSGYLGIVAKMIRKSRFAVLFMVLVCALTAIVYKNMPSTFVPDEDQGFYVVSVSLPPGTSSNVTQESMDKMIVSLQELPGVDMVMAINGFDVLSFGAKSNAGTIFVGLKPWSERTTIETNLNMLIGKTFGIGAKVAPEAQVIAFNMPALPGLGMVGGWTMQLQDMSGHTEEELDAITKQVLQAMNRRPELQGVRTTYSTDAPIYNFEIDRERAKQLGVQLSDVFTALQVNFGGYQVNDFNQFGRTYKVMMQADMPYRSEVEAARFIFVKSSAGTMVPLDTLLKPKRGTGAPIISRFNSARAVQIQGNAASGYSSGEAMRAAEEVVSEVAPAGFNIEWSGQSREEKAAGSSTLRVLALCLVFVFLCLAALYESWSVPFAVLLTVPTGILGALLSEYVLGMGGMILFHYMNPGLQDSIYMQIGIIMIIGLAAKNAILIVEFAKVRVDRGMEPVKATIEAAGLRLRPILMTSFAFIIGCLPLAVATGAGASARNGMGVAVVGGMLFATILGVFLIPVFFVIVEWIAAKLGMLKQAKKKTPTDYM</sequence>
<dbReference type="Proteomes" id="UP001559623">
    <property type="component" value="Unassembled WGS sequence"/>
</dbReference>
<comment type="similarity">
    <text evidence="2">Belongs to the resistance-nodulation-cell division (RND) (TC 2.A.6) family.</text>
</comment>
<keyword evidence="6 9" id="KW-0812">Transmembrane</keyword>
<protein>
    <submittedName>
        <fullName evidence="10">Multidrug efflux RND transporter permease subunit</fullName>
    </submittedName>
</protein>
<evidence type="ECO:0000256" key="9">
    <source>
        <dbReference type="SAM" id="Phobius"/>
    </source>
</evidence>
<comment type="subcellular location">
    <subcellularLocation>
        <location evidence="1">Cell inner membrane</location>
        <topology evidence="1">Multi-pass membrane protein</topology>
    </subcellularLocation>
</comment>
<dbReference type="Gene3D" id="1.20.1640.10">
    <property type="entry name" value="Multidrug efflux transporter AcrB transmembrane domain"/>
    <property type="match status" value="2"/>
</dbReference>
<keyword evidence="7 9" id="KW-1133">Transmembrane helix</keyword>
<dbReference type="SUPFAM" id="SSF82714">
    <property type="entry name" value="Multidrug efflux transporter AcrB TolC docking domain, DN and DC subdomains"/>
    <property type="match status" value="2"/>
</dbReference>
<evidence type="ECO:0000256" key="5">
    <source>
        <dbReference type="ARBA" id="ARBA00022519"/>
    </source>
</evidence>
<organism evidence="10 11">
    <name type="scientific">Selenomonas sputigena</name>
    <dbReference type="NCBI Taxonomy" id="69823"/>
    <lineage>
        <taxon>Bacteria</taxon>
        <taxon>Bacillati</taxon>
        <taxon>Bacillota</taxon>
        <taxon>Negativicutes</taxon>
        <taxon>Selenomonadales</taxon>
        <taxon>Selenomonadaceae</taxon>
        <taxon>Selenomonas</taxon>
    </lineage>
</organism>
<name>A0ABV3X717_9FIRM</name>
<dbReference type="SUPFAM" id="SSF82866">
    <property type="entry name" value="Multidrug efflux transporter AcrB transmembrane domain"/>
    <property type="match status" value="2"/>
</dbReference>
<evidence type="ECO:0000256" key="1">
    <source>
        <dbReference type="ARBA" id="ARBA00004429"/>
    </source>
</evidence>
<dbReference type="PRINTS" id="PR00702">
    <property type="entry name" value="ACRIFLAVINRP"/>
</dbReference>
<dbReference type="RefSeq" id="WP_368847717.1">
    <property type="nucleotide sequence ID" value="NZ_CP194411.1"/>
</dbReference>
<keyword evidence="5" id="KW-0997">Cell inner membrane</keyword>
<feature type="transmembrane region" description="Helical" evidence="9">
    <location>
        <begin position="901"/>
        <end position="920"/>
    </location>
</feature>
<dbReference type="SUPFAM" id="SSF82693">
    <property type="entry name" value="Multidrug efflux transporter AcrB pore domain, PN1, PN2, PC1 and PC2 subdomains"/>
    <property type="match status" value="3"/>
</dbReference>